<dbReference type="GO" id="GO:0016020">
    <property type="term" value="C:membrane"/>
    <property type="evidence" value="ECO:0007669"/>
    <property type="project" value="UniProtKB-SubCell"/>
</dbReference>
<dbReference type="AlphaFoldDB" id="A0A2H6CUF9"/>
<feature type="transmembrane region" description="Helical" evidence="7">
    <location>
        <begin position="160"/>
        <end position="179"/>
    </location>
</feature>
<accession>A0A2H6CUF9</accession>
<proteinExistence type="predicted"/>
<sequence>MGTIIIRAVGLFLIIVLAYFLKRIGFLHKADGSSLSIIIMNVTLPAVVIINLANLAIESNLLLFVLIGFFWSILQIFISYFVTKRKSNTDQQFFIYCATGFNIGNFTLPFVQGFLPSGVPLISMFDTGNSIMLSGGTKVLSDRLTGQNTGVTFKSVLRQLFSFIPFTCYVVMLVLRLISFDLPTAFLTVLEPVADANVFLSMFMIGLYLELRLPRQDRHIVFQLLTLRYVMGLVFVGLFYLLPIEPLAKMILCLLCVTPVPLFGVVNSVIAGVKEESVGVASSISFLISLPLMTLLLLLLGPTV</sequence>
<evidence type="ECO:0000256" key="3">
    <source>
        <dbReference type="ARBA" id="ARBA00022475"/>
    </source>
</evidence>
<comment type="subcellular location">
    <subcellularLocation>
        <location evidence="1">Membrane</location>
        <topology evidence="1">Multi-pass membrane protein</topology>
    </subcellularLocation>
</comment>
<keyword evidence="3" id="KW-1003">Cell membrane</keyword>
<feature type="transmembrane region" description="Helical" evidence="7">
    <location>
        <begin position="93"/>
        <end position="115"/>
    </location>
</feature>
<reference evidence="8 9" key="1">
    <citation type="submission" date="2016-05" db="EMBL/GenBank/DDBJ databases">
        <title>Whole genome sequencing of Tetragenococcus halophilus subsp. halophilus NISL 7118.</title>
        <authorList>
            <person name="Shiwa Y."/>
            <person name="Nishimura I."/>
            <person name="Yoshikawa H."/>
            <person name="Koyama Y."/>
            <person name="Oguma T."/>
        </authorList>
    </citation>
    <scope>NUCLEOTIDE SEQUENCE [LARGE SCALE GENOMIC DNA]</scope>
    <source>
        <strain evidence="8 9">NISL 7118</strain>
    </source>
</reference>
<organism evidence="8 9">
    <name type="scientific">Tetragenococcus halophilus subsp. halophilus</name>
    <dbReference type="NCBI Taxonomy" id="1513897"/>
    <lineage>
        <taxon>Bacteria</taxon>
        <taxon>Bacillati</taxon>
        <taxon>Bacillota</taxon>
        <taxon>Bacilli</taxon>
        <taxon>Lactobacillales</taxon>
        <taxon>Enterococcaceae</taxon>
        <taxon>Tetragenococcus</taxon>
    </lineage>
</organism>
<dbReference type="PANTHER" id="PTHR36838">
    <property type="entry name" value="AUXIN EFFLUX CARRIER FAMILY PROTEIN"/>
    <property type="match status" value="1"/>
</dbReference>
<protein>
    <recommendedName>
        <fullName evidence="10">Transporter</fullName>
    </recommendedName>
</protein>
<evidence type="ECO:0000256" key="1">
    <source>
        <dbReference type="ARBA" id="ARBA00004141"/>
    </source>
</evidence>
<evidence type="ECO:0000313" key="9">
    <source>
        <dbReference type="Proteomes" id="UP000236214"/>
    </source>
</evidence>
<keyword evidence="5 7" id="KW-1133">Transmembrane helix</keyword>
<feature type="transmembrane region" description="Helical" evidence="7">
    <location>
        <begin position="221"/>
        <end position="241"/>
    </location>
</feature>
<feature type="transmembrane region" description="Helical" evidence="7">
    <location>
        <begin position="61"/>
        <end position="81"/>
    </location>
</feature>
<keyword evidence="4 7" id="KW-0812">Transmembrane</keyword>
<feature type="transmembrane region" description="Helical" evidence="7">
    <location>
        <begin position="34"/>
        <end position="55"/>
    </location>
</feature>
<dbReference type="GeneID" id="64054291"/>
<evidence type="ECO:0000256" key="2">
    <source>
        <dbReference type="ARBA" id="ARBA00022448"/>
    </source>
</evidence>
<dbReference type="Pfam" id="PF03547">
    <property type="entry name" value="Mem_trans"/>
    <property type="match status" value="1"/>
</dbReference>
<feature type="transmembrane region" description="Helical" evidence="7">
    <location>
        <begin position="185"/>
        <end position="209"/>
    </location>
</feature>
<name>A0A2H6CUF9_TETHA</name>
<evidence type="ECO:0000256" key="4">
    <source>
        <dbReference type="ARBA" id="ARBA00022692"/>
    </source>
</evidence>
<dbReference type="Proteomes" id="UP000236214">
    <property type="component" value="Unassembled WGS sequence"/>
</dbReference>
<evidence type="ECO:0000256" key="6">
    <source>
        <dbReference type="ARBA" id="ARBA00023136"/>
    </source>
</evidence>
<evidence type="ECO:0008006" key="10">
    <source>
        <dbReference type="Google" id="ProtNLM"/>
    </source>
</evidence>
<feature type="transmembrane region" description="Helical" evidence="7">
    <location>
        <begin position="278"/>
        <end position="300"/>
    </location>
</feature>
<dbReference type="PANTHER" id="PTHR36838:SF3">
    <property type="entry name" value="TRANSPORTER AUXIN EFFLUX CARRIER EC FAMILY"/>
    <property type="match status" value="1"/>
</dbReference>
<keyword evidence="6 7" id="KW-0472">Membrane</keyword>
<evidence type="ECO:0000256" key="7">
    <source>
        <dbReference type="SAM" id="Phobius"/>
    </source>
</evidence>
<dbReference type="EMBL" id="BDEC01000059">
    <property type="protein sequence ID" value="GBD68631.1"/>
    <property type="molecule type" value="Genomic_DNA"/>
</dbReference>
<feature type="transmembrane region" description="Helical" evidence="7">
    <location>
        <begin position="247"/>
        <end position="266"/>
    </location>
</feature>
<dbReference type="InterPro" id="IPR004776">
    <property type="entry name" value="Mem_transp_PIN-like"/>
</dbReference>
<keyword evidence="2" id="KW-0813">Transport</keyword>
<feature type="transmembrane region" description="Helical" evidence="7">
    <location>
        <begin position="6"/>
        <end position="22"/>
    </location>
</feature>
<evidence type="ECO:0000313" key="8">
    <source>
        <dbReference type="EMBL" id="GBD68631.1"/>
    </source>
</evidence>
<dbReference type="RefSeq" id="WP_061839944.1">
    <property type="nucleotide sequence ID" value="NZ_BDEB01000110.1"/>
</dbReference>
<dbReference type="GO" id="GO:0055085">
    <property type="term" value="P:transmembrane transport"/>
    <property type="evidence" value="ECO:0007669"/>
    <property type="project" value="InterPro"/>
</dbReference>
<keyword evidence="9" id="KW-1185">Reference proteome</keyword>
<comment type="caution">
    <text evidence="8">The sequence shown here is derived from an EMBL/GenBank/DDBJ whole genome shotgun (WGS) entry which is preliminary data.</text>
</comment>
<gene>
    <name evidence="8" type="ORF">TEHN7118_1437</name>
</gene>
<evidence type="ECO:0000256" key="5">
    <source>
        <dbReference type="ARBA" id="ARBA00022989"/>
    </source>
</evidence>